<dbReference type="Proteomes" id="UP000555728">
    <property type="component" value="Unassembled WGS sequence"/>
</dbReference>
<organism evidence="1 2">
    <name type="scientific">Roseospira goensis</name>
    <dbReference type="NCBI Taxonomy" id="391922"/>
    <lineage>
        <taxon>Bacteria</taxon>
        <taxon>Pseudomonadati</taxon>
        <taxon>Pseudomonadota</taxon>
        <taxon>Alphaproteobacteria</taxon>
        <taxon>Rhodospirillales</taxon>
        <taxon>Rhodospirillaceae</taxon>
        <taxon>Roseospira</taxon>
    </lineage>
</organism>
<dbReference type="EMBL" id="JACIGI010000046">
    <property type="protein sequence ID" value="MBB4287686.1"/>
    <property type="molecule type" value="Genomic_DNA"/>
</dbReference>
<reference evidence="1 2" key="1">
    <citation type="submission" date="2020-08" db="EMBL/GenBank/DDBJ databases">
        <title>Genome sequencing of Purple Non-Sulfur Bacteria from various extreme environments.</title>
        <authorList>
            <person name="Mayer M."/>
        </authorList>
    </citation>
    <scope>NUCLEOTIDE SEQUENCE [LARGE SCALE GENOMIC DNA]</scope>
    <source>
        <strain evidence="1 2">JA135</strain>
    </source>
</reference>
<dbReference type="AlphaFoldDB" id="A0A7W6WLR8"/>
<gene>
    <name evidence="1" type="ORF">GGD88_003441</name>
</gene>
<sequence length="267" mass="29598">MLDLNHGSGATCDPHDPRRFNIVSDQVNGTIDRMLTARQRAQAPRRYIGASGIGRPCLRQIQYDCMAVPKDEGRDFEPKTLRIFEAGHKGEDIVAAWLKDAGFDLRTHGADGRQYGYAQLDGRFKGHIDGVILSAPISMPTPALWENKVLGSGSWQDTVKKGVTASKPIYAAQMAIYQAYMDLPNPALFTALNRDTWALYAELVPADPVLAQRMSDRAVQIVRACAHQEVLPRATTHRDAKVCAGGHDGDHWHPPCAWQDRCWSRPA</sequence>
<name>A0A7W6WLR8_9PROT</name>
<accession>A0A7W6WLR8</accession>
<comment type="caution">
    <text evidence="1">The sequence shown here is derived from an EMBL/GenBank/DDBJ whole genome shotgun (WGS) entry which is preliminary data.</text>
</comment>
<evidence type="ECO:0000313" key="2">
    <source>
        <dbReference type="Proteomes" id="UP000555728"/>
    </source>
</evidence>
<dbReference type="RefSeq" id="WP_184437687.1">
    <property type="nucleotide sequence ID" value="NZ_JACIGI010000046.1"/>
</dbReference>
<dbReference type="Gene3D" id="3.90.320.10">
    <property type="match status" value="1"/>
</dbReference>
<proteinExistence type="predicted"/>
<keyword evidence="2" id="KW-1185">Reference proteome</keyword>
<evidence type="ECO:0000313" key="1">
    <source>
        <dbReference type="EMBL" id="MBB4287686.1"/>
    </source>
</evidence>
<dbReference type="InterPro" id="IPR011604">
    <property type="entry name" value="PDDEXK-like_dom_sf"/>
</dbReference>
<protein>
    <submittedName>
        <fullName evidence="1">Uncharacterized protein</fullName>
    </submittedName>
</protein>